<keyword evidence="3" id="KW-0460">Magnesium</keyword>
<evidence type="ECO:0000256" key="3">
    <source>
        <dbReference type="ARBA" id="ARBA00022842"/>
    </source>
</evidence>
<protein>
    <submittedName>
        <fullName evidence="7">Beta-caryophyllene/alpha-humulene synthase</fullName>
    </submittedName>
</protein>
<evidence type="ECO:0000259" key="5">
    <source>
        <dbReference type="Pfam" id="PF01397"/>
    </source>
</evidence>
<dbReference type="Gene3D" id="1.10.600.10">
    <property type="entry name" value="Farnesyl Diphosphate Synthase"/>
    <property type="match status" value="1"/>
</dbReference>
<dbReference type="GO" id="GO:0016102">
    <property type="term" value="P:diterpenoid biosynthetic process"/>
    <property type="evidence" value="ECO:0007669"/>
    <property type="project" value="InterPro"/>
</dbReference>
<dbReference type="Proteomes" id="UP000501690">
    <property type="component" value="Linkage Group LG10"/>
</dbReference>
<dbReference type="AlphaFoldDB" id="A0A4D6NAE0"/>
<dbReference type="SFLD" id="SFLDS00005">
    <property type="entry name" value="Isoprenoid_Synthase_Type_I"/>
    <property type="match status" value="1"/>
</dbReference>
<evidence type="ECO:0000256" key="2">
    <source>
        <dbReference type="ARBA" id="ARBA00022723"/>
    </source>
</evidence>
<dbReference type="PANTHER" id="PTHR31225:SF241">
    <property type="entry name" value="TERPENE SYNTHASE FAMILY, METAL-BINDING DOMAIN PROTEIN"/>
    <property type="match status" value="1"/>
</dbReference>
<feature type="domain" description="Terpene synthase N-terminal" evidence="5">
    <location>
        <begin position="31"/>
        <end position="207"/>
    </location>
</feature>
<dbReference type="FunFam" id="1.10.600.10:FF:000007">
    <property type="entry name" value="Isoprene synthase, chloroplastic"/>
    <property type="match status" value="1"/>
</dbReference>
<dbReference type="SUPFAM" id="SSF48239">
    <property type="entry name" value="Terpenoid cyclases/Protein prenyltransferases"/>
    <property type="match status" value="1"/>
</dbReference>
<dbReference type="Gramene" id="Vigun05g202400.1.v1.2">
    <property type="protein sequence ID" value="Vigun05g202400.1.v1.2"/>
    <property type="gene ID" value="Vigun05g202400.v1.2"/>
</dbReference>
<dbReference type="OrthoDB" id="1877784at2759"/>
<comment type="cofactor">
    <cofactor evidence="1">
        <name>Mg(2+)</name>
        <dbReference type="ChEBI" id="CHEBI:18420"/>
    </cofactor>
</comment>
<dbReference type="Pfam" id="PF03936">
    <property type="entry name" value="Terpene_synth_C"/>
    <property type="match status" value="1"/>
</dbReference>
<dbReference type="GO" id="GO:0080027">
    <property type="term" value="P:response to herbivore"/>
    <property type="evidence" value="ECO:0007669"/>
    <property type="project" value="UniProtKB-ARBA"/>
</dbReference>
<dbReference type="GO" id="GO:0009611">
    <property type="term" value="P:response to wounding"/>
    <property type="evidence" value="ECO:0007669"/>
    <property type="project" value="UniProtKB-ARBA"/>
</dbReference>
<sequence>MSLASSSLPLLAQDAPPHITRPSANFPPSFWGDTFLHYHSDSLEIDDNTKQQFQTQKEEVKKMFLSSNNSILQKLNFIDSLQRLGISYHFQHEIDEALEEIYNSSTNDNVIIEEGCLHYLALLFRLLRQRGYHISSDIFNKFKNNKGDFDQNIAKDVQGLWSLFEASQLRIHGEDILDEALDFTHIHLKSLIDQMSASFAAQISHCLRKPLHKGIPRLEARRYISFYEQNPSHCKVLLTFSKLDFNMLQELHKMEVGSITRWWKMSEFATKVPYARDRVVEFYLWTVTMTHEAEYSIARKIESKLIGCISLLDDTYDSYGTVEELELFTQAIQRWDSNSIQSLPDSMKVVFNAIVEVCDEVRLSTLESEKSSIVVQCVQEDFYNLARAYLNEEKWRHEVYVPTYEEYKDNGVISSACLIIMKSFLLLAKSSVQDMFDWILSKPTIIAAVSLIGRLINDISSHKFEQQRTNVVSAVECCMKQYEISEEDAYKLIKEEIEDLWKVINEEYLKSDLVLKPVLDCILNMARILEIVYENFEDRYTNGKLLKDCIVALLVDPISMEEDK</sequence>
<dbReference type="GO" id="GO:0010333">
    <property type="term" value="F:terpene synthase activity"/>
    <property type="evidence" value="ECO:0007669"/>
    <property type="project" value="InterPro"/>
</dbReference>
<organism evidence="7 8">
    <name type="scientific">Vigna unguiculata</name>
    <name type="common">Cowpea</name>
    <dbReference type="NCBI Taxonomy" id="3917"/>
    <lineage>
        <taxon>Eukaryota</taxon>
        <taxon>Viridiplantae</taxon>
        <taxon>Streptophyta</taxon>
        <taxon>Embryophyta</taxon>
        <taxon>Tracheophyta</taxon>
        <taxon>Spermatophyta</taxon>
        <taxon>Magnoliopsida</taxon>
        <taxon>eudicotyledons</taxon>
        <taxon>Gunneridae</taxon>
        <taxon>Pentapetalae</taxon>
        <taxon>rosids</taxon>
        <taxon>fabids</taxon>
        <taxon>Fabales</taxon>
        <taxon>Fabaceae</taxon>
        <taxon>Papilionoideae</taxon>
        <taxon>50 kb inversion clade</taxon>
        <taxon>NPAAA clade</taxon>
        <taxon>indigoferoid/millettioid clade</taxon>
        <taxon>Phaseoleae</taxon>
        <taxon>Vigna</taxon>
    </lineage>
</organism>
<dbReference type="Pfam" id="PF01397">
    <property type="entry name" value="Terpene_synth"/>
    <property type="match status" value="1"/>
</dbReference>
<evidence type="ECO:0000313" key="7">
    <source>
        <dbReference type="EMBL" id="QCE09831.1"/>
    </source>
</evidence>
<dbReference type="CDD" id="cd00684">
    <property type="entry name" value="Terpene_cyclase_plant_C1"/>
    <property type="match status" value="1"/>
</dbReference>
<evidence type="ECO:0000256" key="1">
    <source>
        <dbReference type="ARBA" id="ARBA00001946"/>
    </source>
</evidence>
<dbReference type="InterPro" id="IPR001906">
    <property type="entry name" value="Terpene_synth_N"/>
</dbReference>
<reference evidence="7 8" key="1">
    <citation type="submission" date="2019-04" db="EMBL/GenBank/DDBJ databases">
        <title>An improved genome assembly and genetic linkage map for asparagus bean, Vigna unguiculata ssp. sesquipedialis.</title>
        <authorList>
            <person name="Xia Q."/>
            <person name="Zhang R."/>
            <person name="Dong Y."/>
        </authorList>
    </citation>
    <scope>NUCLEOTIDE SEQUENCE [LARGE SCALE GENOMIC DNA]</scope>
    <source>
        <tissue evidence="7">Leaf</tissue>
    </source>
</reference>
<keyword evidence="4" id="KW-0456">Lyase</keyword>
<keyword evidence="8" id="KW-1185">Reference proteome</keyword>
<dbReference type="Gene3D" id="1.50.10.130">
    <property type="entry name" value="Terpene synthase, N-terminal domain"/>
    <property type="match status" value="1"/>
</dbReference>
<dbReference type="FunFam" id="1.50.10.130:FF:000001">
    <property type="entry name" value="Isoprene synthase, chloroplastic"/>
    <property type="match status" value="1"/>
</dbReference>
<dbReference type="SFLD" id="SFLDG01019">
    <property type="entry name" value="Terpene_Cyclase_Like_1_C_Termi"/>
    <property type="match status" value="1"/>
</dbReference>
<keyword evidence="2" id="KW-0479">Metal-binding</keyword>
<dbReference type="InterPro" id="IPR036965">
    <property type="entry name" value="Terpene_synth_N_sf"/>
</dbReference>
<name>A0A4D6NAE0_VIGUN</name>
<proteinExistence type="predicted"/>
<dbReference type="InterPro" id="IPR008930">
    <property type="entry name" value="Terpenoid_cyclase/PrenylTrfase"/>
</dbReference>
<dbReference type="InterPro" id="IPR008949">
    <property type="entry name" value="Isoprenoid_synthase_dom_sf"/>
</dbReference>
<dbReference type="InterPro" id="IPR050148">
    <property type="entry name" value="Terpene_synthase-like"/>
</dbReference>
<dbReference type="GO" id="GO:0000287">
    <property type="term" value="F:magnesium ion binding"/>
    <property type="evidence" value="ECO:0007669"/>
    <property type="project" value="InterPro"/>
</dbReference>
<dbReference type="SUPFAM" id="SSF48576">
    <property type="entry name" value="Terpenoid synthases"/>
    <property type="match status" value="1"/>
</dbReference>
<dbReference type="InterPro" id="IPR044814">
    <property type="entry name" value="Terpene_cyclase_plant_C1"/>
</dbReference>
<dbReference type="EMBL" id="CP039354">
    <property type="protein sequence ID" value="QCE09831.1"/>
    <property type="molecule type" value="Genomic_DNA"/>
</dbReference>
<gene>
    <name evidence="7" type="ORF">DEO72_LG10g1054</name>
</gene>
<accession>A0A4D6NAE0</accession>
<evidence type="ECO:0000259" key="6">
    <source>
        <dbReference type="Pfam" id="PF03936"/>
    </source>
</evidence>
<evidence type="ECO:0000256" key="4">
    <source>
        <dbReference type="ARBA" id="ARBA00023239"/>
    </source>
</evidence>
<dbReference type="InterPro" id="IPR034741">
    <property type="entry name" value="Terpene_cyclase-like_1_C"/>
</dbReference>
<dbReference type="InterPro" id="IPR005630">
    <property type="entry name" value="Terpene_synthase_metal-bd"/>
</dbReference>
<dbReference type="PANTHER" id="PTHR31225">
    <property type="entry name" value="OS04G0344100 PROTEIN-RELATED"/>
    <property type="match status" value="1"/>
</dbReference>
<evidence type="ECO:0000313" key="8">
    <source>
        <dbReference type="Proteomes" id="UP000501690"/>
    </source>
</evidence>
<feature type="domain" description="Terpene synthase metal-binding" evidence="6">
    <location>
        <begin position="266"/>
        <end position="502"/>
    </location>
</feature>